<name>A0AAD9K1P6_RIDPI</name>
<evidence type="ECO:0000256" key="5">
    <source>
        <dbReference type="ARBA" id="ARBA00022771"/>
    </source>
</evidence>
<dbReference type="PANTHER" id="PTHR24202">
    <property type="entry name" value="E3 UBIQUITIN-PROTEIN LIGASE MIB2"/>
    <property type="match status" value="1"/>
</dbReference>
<protein>
    <recommendedName>
        <fullName evidence="8">Mind bomb SH3 repeat domain-containing protein</fullName>
    </recommendedName>
</protein>
<evidence type="ECO:0000256" key="2">
    <source>
        <dbReference type="ARBA" id="ARBA00022679"/>
    </source>
</evidence>
<keyword evidence="7" id="KW-0862">Zinc</keyword>
<dbReference type="InterPro" id="IPR040847">
    <property type="entry name" value="SH3_15"/>
</dbReference>
<keyword evidence="2" id="KW-0808">Transferase</keyword>
<evidence type="ECO:0000256" key="4">
    <source>
        <dbReference type="ARBA" id="ARBA00022737"/>
    </source>
</evidence>
<dbReference type="PANTHER" id="PTHR24202:SF4">
    <property type="entry name" value="E3 UBIQUITIN-PROTEIN LIGASE MIB2-RELATED"/>
    <property type="match status" value="1"/>
</dbReference>
<feature type="domain" description="Mind bomb SH3 repeat" evidence="8">
    <location>
        <begin position="114"/>
        <end position="178"/>
    </location>
</feature>
<evidence type="ECO:0000256" key="7">
    <source>
        <dbReference type="ARBA" id="ARBA00022833"/>
    </source>
</evidence>
<evidence type="ECO:0000256" key="3">
    <source>
        <dbReference type="ARBA" id="ARBA00022723"/>
    </source>
</evidence>
<keyword evidence="10" id="KW-1185">Reference proteome</keyword>
<organism evidence="9 10">
    <name type="scientific">Ridgeia piscesae</name>
    <name type="common">Tubeworm</name>
    <dbReference type="NCBI Taxonomy" id="27915"/>
    <lineage>
        <taxon>Eukaryota</taxon>
        <taxon>Metazoa</taxon>
        <taxon>Spiralia</taxon>
        <taxon>Lophotrochozoa</taxon>
        <taxon>Annelida</taxon>
        <taxon>Polychaeta</taxon>
        <taxon>Sedentaria</taxon>
        <taxon>Canalipalpata</taxon>
        <taxon>Sabellida</taxon>
        <taxon>Siboglinidae</taxon>
        <taxon>Ridgeia</taxon>
    </lineage>
</organism>
<dbReference type="Proteomes" id="UP001209878">
    <property type="component" value="Unassembled WGS sequence"/>
</dbReference>
<accession>A0AAD9K1P6</accession>
<proteinExistence type="predicted"/>
<dbReference type="GO" id="GO:0016740">
    <property type="term" value="F:transferase activity"/>
    <property type="evidence" value="ECO:0007669"/>
    <property type="project" value="UniProtKB-KW"/>
</dbReference>
<dbReference type="EMBL" id="JAODUO010001479">
    <property type="protein sequence ID" value="KAK2163139.1"/>
    <property type="molecule type" value="Genomic_DNA"/>
</dbReference>
<dbReference type="Pfam" id="PF18346">
    <property type="entry name" value="SH3_15"/>
    <property type="match status" value="2"/>
</dbReference>
<evidence type="ECO:0000256" key="6">
    <source>
        <dbReference type="ARBA" id="ARBA00022786"/>
    </source>
</evidence>
<reference evidence="9" key="1">
    <citation type="journal article" date="2023" name="Mol. Biol. Evol.">
        <title>Third-Generation Sequencing Reveals the Adaptive Role of the Epigenome in Three Deep-Sea Polychaetes.</title>
        <authorList>
            <person name="Perez M."/>
            <person name="Aroh O."/>
            <person name="Sun Y."/>
            <person name="Lan Y."/>
            <person name="Juniper S.K."/>
            <person name="Young C.R."/>
            <person name="Angers B."/>
            <person name="Qian P.Y."/>
        </authorList>
    </citation>
    <scope>NUCLEOTIDE SEQUENCE</scope>
    <source>
        <strain evidence="9">R07B-5</strain>
    </source>
</reference>
<feature type="domain" description="Mind bomb SH3 repeat" evidence="8">
    <location>
        <begin position="23"/>
        <end position="83"/>
    </location>
</feature>
<dbReference type="GO" id="GO:0008270">
    <property type="term" value="F:zinc ion binding"/>
    <property type="evidence" value="ECO:0007669"/>
    <property type="project" value="UniProtKB-KW"/>
</dbReference>
<dbReference type="GO" id="GO:0016567">
    <property type="term" value="P:protein ubiquitination"/>
    <property type="evidence" value="ECO:0007669"/>
    <property type="project" value="TreeGrafter"/>
</dbReference>
<comment type="caution">
    <text evidence="9">The sequence shown here is derived from an EMBL/GenBank/DDBJ whole genome shotgun (WGS) entry which is preliminary data.</text>
</comment>
<keyword evidence="3" id="KW-0479">Metal-binding</keyword>
<evidence type="ECO:0000259" key="8">
    <source>
        <dbReference type="Pfam" id="PF18346"/>
    </source>
</evidence>
<comment type="pathway">
    <text evidence="1">Protein modification; protein ubiquitination.</text>
</comment>
<keyword evidence="5" id="KW-0863">Zinc-finger</keyword>
<gene>
    <name evidence="9" type="ORF">NP493_1479g00003</name>
</gene>
<dbReference type="AlphaFoldDB" id="A0AAD9K1P6"/>
<evidence type="ECO:0000313" key="10">
    <source>
        <dbReference type="Proteomes" id="UP001209878"/>
    </source>
</evidence>
<sequence>MLESCDDESDVVDDKTQAFKRYDIVSIEKNKERAKKLQENHGGWNPKMSSHSLISPAFIQVLGLKGIVNKVDGDGDVLVECINSTKYAGDRAPFAQWFFNPNLLTPFDTSDMTFQDGDFVLVIDSYQKVKALQDSAHGGWNEKMRESLGKAGIVSGVLSNGRIKVKLGSRPWVFNKEALRLIAKSEEMMQAVLQGD</sequence>
<evidence type="ECO:0000313" key="9">
    <source>
        <dbReference type="EMBL" id="KAK2163139.1"/>
    </source>
</evidence>
<dbReference type="GO" id="GO:0005737">
    <property type="term" value="C:cytoplasm"/>
    <property type="evidence" value="ECO:0007669"/>
    <property type="project" value="TreeGrafter"/>
</dbReference>
<keyword evidence="6" id="KW-0833">Ubl conjugation pathway</keyword>
<keyword evidence="4" id="KW-0677">Repeat</keyword>
<evidence type="ECO:0000256" key="1">
    <source>
        <dbReference type="ARBA" id="ARBA00004906"/>
    </source>
</evidence>